<reference evidence="1 2" key="1">
    <citation type="submission" date="2017-06" db="EMBL/GenBank/DDBJ databases">
        <title>Hymenobacter amundsenii sp. nov. isolated from regoliths in Antarctica.</title>
        <authorList>
            <person name="Sedlacek I."/>
            <person name="Kralova S."/>
            <person name="Pantucek R."/>
            <person name="Svec P."/>
            <person name="Holochova P."/>
            <person name="Stankova E."/>
            <person name="Vrbovska V."/>
            <person name="Busse H.-J."/>
        </authorList>
    </citation>
    <scope>NUCLEOTIDE SEQUENCE [LARGE SCALE GENOMIC DNA]</scope>
    <source>
        <strain evidence="1 2">CCM 8682</strain>
    </source>
</reference>
<dbReference type="RefSeq" id="WP_088464222.1">
    <property type="nucleotide sequence ID" value="NZ_NIRR01000013.1"/>
</dbReference>
<keyword evidence="2" id="KW-1185">Reference proteome</keyword>
<dbReference type="AlphaFoldDB" id="A0A2D0AFR9"/>
<dbReference type="Proteomes" id="UP000197277">
    <property type="component" value="Unassembled WGS sequence"/>
</dbReference>
<dbReference type="OrthoDB" id="875757at2"/>
<gene>
    <name evidence="1" type="ORF">CDA63_09505</name>
</gene>
<proteinExistence type="predicted"/>
<accession>A0A2D0AFR9</accession>
<evidence type="ECO:0000313" key="2">
    <source>
        <dbReference type="Proteomes" id="UP000197277"/>
    </source>
</evidence>
<sequence>MSGIFQEIFERARQEKRLLGVRTSQGDPTRFAVGYVLSFSDEVVVLRIINRDGMSTAIQSFNMADVFQVDYDDQYIRHVEFKADNLDKVYAGLKSPAFLEQEYLTVPLLLERAHEQNQLVNVFTQIGMDYSGYVRRLAAEQVLMECYTEYGAPDGLVVFRIEDVRNFIWSNEDTRVLELRLSRQRGGSEG</sequence>
<organism evidence="1 2">
    <name type="scientific">Hymenobacter amundsenii</name>
    <dbReference type="NCBI Taxonomy" id="2006685"/>
    <lineage>
        <taxon>Bacteria</taxon>
        <taxon>Pseudomonadati</taxon>
        <taxon>Bacteroidota</taxon>
        <taxon>Cytophagia</taxon>
        <taxon>Cytophagales</taxon>
        <taxon>Hymenobacteraceae</taxon>
        <taxon>Hymenobacter</taxon>
    </lineage>
</organism>
<name>A0A2D0AFR9_9BACT</name>
<protein>
    <submittedName>
        <fullName evidence="1">Uncharacterized protein</fullName>
    </submittedName>
</protein>
<dbReference type="EMBL" id="NIRR01000013">
    <property type="protein sequence ID" value="OWP63255.1"/>
    <property type="molecule type" value="Genomic_DNA"/>
</dbReference>
<evidence type="ECO:0000313" key="1">
    <source>
        <dbReference type="EMBL" id="OWP63255.1"/>
    </source>
</evidence>
<comment type="caution">
    <text evidence="1">The sequence shown here is derived from an EMBL/GenBank/DDBJ whole genome shotgun (WGS) entry which is preliminary data.</text>
</comment>